<reference evidence="5 6" key="2">
    <citation type="journal article" date="2013" name="IMA Fungus">
        <title>IMA Genome-F 1: Ceratocystis fimbriata: Draft nuclear genome sequence for the plant pathogen, Ceratocystis fimbriata.</title>
        <authorList>
            <person name="Wilken P.M."/>
            <person name="Steenkamp E.T."/>
            <person name="Wingfield M.J."/>
            <person name="de Beer Z.W."/>
            <person name="Wingfield B.D."/>
        </authorList>
    </citation>
    <scope>NUCLEOTIDE SEQUENCE [LARGE SCALE GENOMIC DNA]</scope>
    <source>
        <strain evidence="5 6">CBS 114723</strain>
    </source>
</reference>
<dbReference type="EMBL" id="APWK03000001">
    <property type="protein sequence ID" value="PHH56285.1"/>
    <property type="molecule type" value="Genomic_DNA"/>
</dbReference>
<feature type="transmembrane region" description="Helical" evidence="3">
    <location>
        <begin position="173"/>
        <end position="192"/>
    </location>
</feature>
<accession>A0A2C5XJF7</accession>
<dbReference type="SUPFAM" id="SSF103473">
    <property type="entry name" value="MFS general substrate transporter"/>
    <property type="match status" value="1"/>
</dbReference>
<feature type="domain" description="Major facilitator superfamily (MFS) profile" evidence="4">
    <location>
        <begin position="105"/>
        <end position="488"/>
    </location>
</feature>
<evidence type="ECO:0000256" key="3">
    <source>
        <dbReference type="SAM" id="Phobius"/>
    </source>
</evidence>
<feature type="transmembrane region" description="Helical" evidence="3">
    <location>
        <begin position="462"/>
        <end position="483"/>
    </location>
</feature>
<reference evidence="5 6" key="1">
    <citation type="journal article" date="2013" name="Fungal Biol.">
        <title>Analysis of microsatellite markers in the genome of the plant pathogen Ceratocystis fimbriata.</title>
        <authorList>
            <person name="Simpson M.C."/>
            <person name="Wilken P.M."/>
            <person name="Coetzee M.P."/>
            <person name="Wingfield M.J."/>
            <person name="Wingfield B.D."/>
        </authorList>
    </citation>
    <scope>NUCLEOTIDE SEQUENCE [LARGE SCALE GENOMIC DNA]</scope>
    <source>
        <strain evidence="5 6">CBS 114723</strain>
    </source>
</reference>
<dbReference type="InterPro" id="IPR050327">
    <property type="entry name" value="Proton-linked_MCT"/>
</dbReference>
<evidence type="ECO:0000256" key="2">
    <source>
        <dbReference type="ARBA" id="ARBA00006727"/>
    </source>
</evidence>
<keyword evidence="6" id="KW-1185">Reference proteome</keyword>
<gene>
    <name evidence="5" type="primary">apdF_2</name>
    <name evidence="5" type="ORF">CFIMG_000452RA</name>
</gene>
<dbReference type="OrthoDB" id="5212574at2759"/>
<sequence length="503" mass="54285">MAREPVPPSVARNCDTHPQAIAEQRSDIESGSDGVAKVAGITTQYDKEVYEADPDNITSANCNPNTNDSKGHVDGSSVIEKVLSRVVSQKTLTDPGPPPDGGLRAWLVVLGGHLVVMNTWGVIVSFGIFQTYYTSSLGKSRFAISWIGSSQIFLLFFVGTFTGRASDAGYTRLLIILGICLQMISVFTASVATEYWQIFLAQGICFGLGNGCLFCPTVATVSTYFSSHRILAIGITACGTATGGLVFPSIARMMLPEHGVGWTLRTMGFVQLVSLIVAFFLVKPRIPPRTSGRLVEWAAFKDLAYTYYTVGNFFCFLGLYFAFHYLSSFSRSNVTPPLTYEGSLDLLMILNGVGIAGRIFPNYVSDSVGLLNMYIPLSFLSGVLILFWMAVTTRDGIYAWSIFYGIFAAGVQGLFPAGLSTLTPDLSKQGSRIGMAFTIVSFAVLAGPPIEGGLIQAMNGKYYAAQVFAGGCTIIGSVFIFAARMVKAKSVQKPGQSIWKMRV</sequence>
<keyword evidence="3" id="KW-0472">Membrane</keyword>
<comment type="subcellular location">
    <subcellularLocation>
        <location evidence="1">Membrane</location>
        <topology evidence="1">Multi-pass membrane protein</topology>
    </subcellularLocation>
</comment>
<dbReference type="AlphaFoldDB" id="A0A2C5XJF7"/>
<comment type="caution">
    <text evidence="5">The sequence shown here is derived from an EMBL/GenBank/DDBJ whole genome shotgun (WGS) entry which is preliminary data.</text>
</comment>
<dbReference type="InterPro" id="IPR011701">
    <property type="entry name" value="MFS"/>
</dbReference>
<feature type="transmembrane region" description="Helical" evidence="3">
    <location>
        <begin position="198"/>
        <end position="218"/>
    </location>
</feature>
<dbReference type="Gene3D" id="1.20.1250.20">
    <property type="entry name" value="MFS general substrate transporter like domains"/>
    <property type="match status" value="2"/>
</dbReference>
<comment type="similarity">
    <text evidence="2">Belongs to the major facilitator superfamily. Monocarboxylate porter (TC 2.A.1.13) family.</text>
</comment>
<proteinExistence type="inferred from homology"/>
<dbReference type="PANTHER" id="PTHR11360">
    <property type="entry name" value="MONOCARBOXYLATE TRANSPORTER"/>
    <property type="match status" value="1"/>
</dbReference>
<evidence type="ECO:0000313" key="6">
    <source>
        <dbReference type="Proteomes" id="UP000222788"/>
    </source>
</evidence>
<feature type="transmembrane region" description="Helical" evidence="3">
    <location>
        <begin position="431"/>
        <end position="450"/>
    </location>
</feature>
<keyword evidence="3" id="KW-1133">Transmembrane helix</keyword>
<feature type="transmembrane region" description="Helical" evidence="3">
    <location>
        <begin position="346"/>
        <end position="364"/>
    </location>
</feature>
<dbReference type="GO" id="GO:0022857">
    <property type="term" value="F:transmembrane transporter activity"/>
    <property type="evidence" value="ECO:0007669"/>
    <property type="project" value="InterPro"/>
</dbReference>
<dbReference type="GO" id="GO:0016020">
    <property type="term" value="C:membrane"/>
    <property type="evidence" value="ECO:0007669"/>
    <property type="project" value="UniProtKB-SubCell"/>
</dbReference>
<feature type="transmembrane region" description="Helical" evidence="3">
    <location>
        <begin position="262"/>
        <end position="282"/>
    </location>
</feature>
<feature type="transmembrane region" description="Helical" evidence="3">
    <location>
        <begin position="397"/>
        <end position="419"/>
    </location>
</feature>
<protein>
    <submittedName>
        <fullName evidence="5">Aspyridones efflux protein apdF</fullName>
    </submittedName>
</protein>
<keyword evidence="3" id="KW-0812">Transmembrane</keyword>
<name>A0A2C5XJF7_9PEZI</name>
<feature type="transmembrane region" description="Helical" evidence="3">
    <location>
        <begin position="303"/>
        <end position="326"/>
    </location>
</feature>
<organism evidence="5 6">
    <name type="scientific">Ceratocystis fimbriata CBS 114723</name>
    <dbReference type="NCBI Taxonomy" id="1035309"/>
    <lineage>
        <taxon>Eukaryota</taxon>
        <taxon>Fungi</taxon>
        <taxon>Dikarya</taxon>
        <taxon>Ascomycota</taxon>
        <taxon>Pezizomycotina</taxon>
        <taxon>Sordariomycetes</taxon>
        <taxon>Hypocreomycetidae</taxon>
        <taxon>Microascales</taxon>
        <taxon>Ceratocystidaceae</taxon>
        <taxon>Ceratocystis</taxon>
    </lineage>
</organism>
<evidence type="ECO:0000313" key="5">
    <source>
        <dbReference type="EMBL" id="PHH56285.1"/>
    </source>
</evidence>
<evidence type="ECO:0000256" key="1">
    <source>
        <dbReference type="ARBA" id="ARBA00004141"/>
    </source>
</evidence>
<dbReference type="Pfam" id="PF07690">
    <property type="entry name" value="MFS_1"/>
    <property type="match status" value="1"/>
</dbReference>
<evidence type="ECO:0000259" key="4">
    <source>
        <dbReference type="PROSITE" id="PS50850"/>
    </source>
</evidence>
<dbReference type="PANTHER" id="PTHR11360:SF130">
    <property type="entry name" value="MAJOR FACILITATOR SUPERFAMILY (MFS) PROFILE DOMAIN-CONTAINING PROTEIN-RELATED"/>
    <property type="match status" value="1"/>
</dbReference>
<dbReference type="Proteomes" id="UP000222788">
    <property type="component" value="Unassembled WGS sequence"/>
</dbReference>
<feature type="transmembrane region" description="Helical" evidence="3">
    <location>
        <begin position="371"/>
        <end position="391"/>
    </location>
</feature>
<dbReference type="InterPro" id="IPR036259">
    <property type="entry name" value="MFS_trans_sf"/>
</dbReference>
<feature type="transmembrane region" description="Helical" evidence="3">
    <location>
        <begin position="230"/>
        <end position="250"/>
    </location>
</feature>
<dbReference type="PROSITE" id="PS50850">
    <property type="entry name" value="MFS"/>
    <property type="match status" value="1"/>
</dbReference>
<feature type="transmembrane region" description="Helical" evidence="3">
    <location>
        <begin position="105"/>
        <end position="129"/>
    </location>
</feature>
<dbReference type="InterPro" id="IPR020846">
    <property type="entry name" value="MFS_dom"/>
</dbReference>
<feature type="transmembrane region" description="Helical" evidence="3">
    <location>
        <begin position="141"/>
        <end position="161"/>
    </location>
</feature>